<gene>
    <name evidence="2" type="ORF">J0S82_011003</name>
</gene>
<dbReference type="EMBL" id="JAGFMF010011642">
    <property type="protein sequence ID" value="KAG8517959.1"/>
    <property type="molecule type" value="Genomic_DNA"/>
</dbReference>
<reference evidence="2" key="1">
    <citation type="journal article" date="2021" name="Evol. Appl.">
        <title>The genome of the Pyrenean desman and the effects of bottlenecks and inbreeding on the genomic landscape of an endangered species.</title>
        <authorList>
            <person name="Escoda L."/>
            <person name="Castresana J."/>
        </authorList>
    </citation>
    <scope>NUCLEOTIDE SEQUENCE</scope>
    <source>
        <strain evidence="2">IBE-C5619</strain>
    </source>
</reference>
<dbReference type="OrthoDB" id="379794at2759"/>
<dbReference type="Proteomes" id="UP000700334">
    <property type="component" value="Unassembled WGS sequence"/>
</dbReference>
<accession>A0A8J6DRE8</accession>
<evidence type="ECO:0000256" key="1">
    <source>
        <dbReference type="SAM" id="MobiDB-lite"/>
    </source>
</evidence>
<evidence type="ECO:0000313" key="3">
    <source>
        <dbReference type="Proteomes" id="UP000700334"/>
    </source>
</evidence>
<dbReference type="GO" id="GO:0031175">
    <property type="term" value="P:neuron projection development"/>
    <property type="evidence" value="ECO:0007669"/>
    <property type="project" value="TreeGrafter"/>
</dbReference>
<dbReference type="PANTHER" id="PTHR13255">
    <property type="entry name" value="ATAXIN-10"/>
    <property type="match status" value="1"/>
</dbReference>
<organism evidence="2 3">
    <name type="scientific">Galemys pyrenaicus</name>
    <name type="common">Iberian desman</name>
    <name type="synonym">Pyrenean desman</name>
    <dbReference type="NCBI Taxonomy" id="202257"/>
    <lineage>
        <taxon>Eukaryota</taxon>
        <taxon>Metazoa</taxon>
        <taxon>Chordata</taxon>
        <taxon>Craniata</taxon>
        <taxon>Vertebrata</taxon>
        <taxon>Euteleostomi</taxon>
        <taxon>Mammalia</taxon>
        <taxon>Eutheria</taxon>
        <taxon>Laurasiatheria</taxon>
        <taxon>Eulipotyphla</taxon>
        <taxon>Talpidae</taxon>
        <taxon>Galemys</taxon>
    </lineage>
</organism>
<protein>
    <submittedName>
        <fullName evidence="2">Ataxin-10</fullName>
    </submittedName>
</protein>
<name>A0A8J6DRE8_GALPY</name>
<dbReference type="InterPro" id="IPR051374">
    <property type="entry name" value="Ataxin-10/CTR86_families"/>
</dbReference>
<dbReference type="AlphaFoldDB" id="A0A8J6DRE8"/>
<dbReference type="PANTHER" id="PTHR13255:SF0">
    <property type="entry name" value="ATAXIN-10"/>
    <property type="match status" value="1"/>
</dbReference>
<feature type="region of interest" description="Disordered" evidence="1">
    <location>
        <begin position="1"/>
        <end position="20"/>
    </location>
</feature>
<dbReference type="GO" id="GO:0005829">
    <property type="term" value="C:cytosol"/>
    <property type="evidence" value="ECO:0007669"/>
    <property type="project" value="TreeGrafter"/>
</dbReference>
<comment type="caution">
    <text evidence="2">The sequence shown here is derived from an EMBL/GenBank/DDBJ whole genome shotgun (WGS) entry which is preliminary data.</text>
</comment>
<evidence type="ECO:0000313" key="2">
    <source>
        <dbReference type="EMBL" id="KAG8517959.1"/>
    </source>
</evidence>
<sequence>MRPTGVQCRVREGTERPSGLPVPEAAATGRRVGLRSVAWRPASDRALSVPPPAFRCGLQFLGNVASRNAESQAVVWTCAFPELFLSCLNHPDKKIVAYSSMILLTCLNAERMEDLEENLNIAIDVVAAHQRQPESEWP</sequence>
<keyword evidence="3" id="KW-1185">Reference proteome</keyword>
<proteinExistence type="predicted"/>